<gene>
    <name evidence="1" type="ORF">AX13_08625</name>
</gene>
<dbReference type="PATRIC" id="fig|1457173.3.peg.3143"/>
<keyword evidence="2" id="KW-1185">Reference proteome</keyword>
<dbReference type="AlphaFoldDB" id="A0A014MLL4"/>
<accession>A0A014MLL4</accession>
<proteinExistence type="predicted"/>
<dbReference type="EMBL" id="JBOK01000022">
    <property type="protein sequence ID" value="EXU79019.1"/>
    <property type="molecule type" value="Genomic_DNA"/>
</dbReference>
<name>A0A014MLL4_9BURK</name>
<dbReference type="Gene3D" id="1.20.1260.10">
    <property type="match status" value="1"/>
</dbReference>
<protein>
    <submittedName>
        <fullName evidence="1">Uncharacterized protein</fullName>
    </submittedName>
</protein>
<sequence length="291" mass="34305">MLLTFPRYPARSTALSAVQTGVARYDPPPDSDIAVLTLDIHMRLVSEQEDTYWREHFSQAPYYVAGRSYDQYRPAYELGWQTALQYPDAEFEDLADRLHRQWAVRSGSSLLPWREVHQAVHAAWLHASQQMRKVQQPAARVECSRETAASLLPLQRGCALLAEDLQRMCAIPMSDFAHQVIQRHILMLRDFAYTLHSHVKRAFHKEDMGLTTWPSRLRRRWMAWRDDLSDWAPAQVFEVCELRERTLLSSYQRALRNTLPVEVRELLQMQSKRLRVHMEKLSWVRHNWNLE</sequence>
<dbReference type="RefSeq" id="WP_043386496.1">
    <property type="nucleotide sequence ID" value="NZ_JBOK01000022.1"/>
</dbReference>
<dbReference type="InterPro" id="IPR012347">
    <property type="entry name" value="Ferritin-like"/>
</dbReference>
<comment type="caution">
    <text evidence="1">The sequence shown here is derived from an EMBL/GenBank/DDBJ whole genome shotgun (WGS) entry which is preliminary data.</text>
</comment>
<evidence type="ECO:0000313" key="2">
    <source>
        <dbReference type="Proteomes" id="UP000020766"/>
    </source>
</evidence>
<reference evidence="1 2" key="1">
    <citation type="submission" date="2014-01" db="EMBL/GenBank/DDBJ databases">
        <title>Interspecies Systems Biology Uncovers Metabolites Affecting C. elegans Gene Expression and Life History Traits.</title>
        <authorList>
            <person name="Watson E."/>
            <person name="Macneil L.T."/>
            <person name="Ritter A.D."/>
            <person name="Yilmaz L.S."/>
            <person name="Rosebrock A.P."/>
            <person name="Caudy A.A."/>
            <person name="Walhout A.J."/>
        </authorList>
    </citation>
    <scope>NUCLEOTIDE SEQUENCE [LARGE SCALE GENOMIC DNA]</scope>
    <source>
        <strain evidence="1 2">DA1877</strain>
    </source>
</reference>
<dbReference type="Proteomes" id="UP000020766">
    <property type="component" value="Unassembled WGS sequence"/>
</dbReference>
<organism evidence="1 2">
    <name type="scientific">Comamonas aquatica DA1877</name>
    <dbReference type="NCBI Taxonomy" id="1457173"/>
    <lineage>
        <taxon>Bacteria</taxon>
        <taxon>Pseudomonadati</taxon>
        <taxon>Pseudomonadota</taxon>
        <taxon>Betaproteobacteria</taxon>
        <taxon>Burkholderiales</taxon>
        <taxon>Comamonadaceae</taxon>
        <taxon>Comamonas</taxon>
    </lineage>
</organism>
<dbReference type="STRING" id="225991.MA05_13060"/>
<evidence type="ECO:0000313" key="1">
    <source>
        <dbReference type="EMBL" id="EXU79019.1"/>
    </source>
</evidence>